<keyword evidence="3" id="KW-1185">Reference proteome</keyword>
<dbReference type="STRING" id="425265.A8QA04"/>
<dbReference type="Pfam" id="PF00616">
    <property type="entry name" value="RasGAP"/>
    <property type="match status" value="1"/>
</dbReference>
<gene>
    <name evidence="2" type="ORF">MGL_3574</name>
</gene>
<evidence type="ECO:0000313" key="2">
    <source>
        <dbReference type="EMBL" id="EDP41893.1"/>
    </source>
</evidence>
<feature type="domain" description="Ras-GAP" evidence="1">
    <location>
        <begin position="170"/>
        <end position="374"/>
    </location>
</feature>
<reference evidence="2 3" key="1">
    <citation type="journal article" date="2007" name="Proc. Natl. Acad. Sci. U.S.A.">
        <title>Dandruff-associated Malassezia genomes reveal convergent and divergent virulence traits shared with plant and human fungal pathogens.</title>
        <authorList>
            <person name="Xu J."/>
            <person name="Saunders C.W."/>
            <person name="Hu P."/>
            <person name="Grant R.A."/>
            <person name="Boekhout T."/>
            <person name="Kuramae E.E."/>
            <person name="Kronstad J.W."/>
            <person name="Deangelis Y.M."/>
            <person name="Reeder N.L."/>
            <person name="Johnstone K.R."/>
            <person name="Leland M."/>
            <person name="Fieno A.M."/>
            <person name="Begley W.M."/>
            <person name="Sun Y."/>
            <person name="Lacey M.P."/>
            <person name="Chaudhary T."/>
            <person name="Keough T."/>
            <person name="Chu L."/>
            <person name="Sears R."/>
            <person name="Yuan B."/>
            <person name="Dawson T.L.Jr."/>
        </authorList>
    </citation>
    <scope>NUCLEOTIDE SEQUENCE [LARGE SCALE GENOMIC DNA]</scope>
    <source>
        <strain evidence="3">ATCC MYA-4612 / CBS 7966</strain>
    </source>
</reference>
<evidence type="ECO:0000259" key="1">
    <source>
        <dbReference type="PROSITE" id="PS50018"/>
    </source>
</evidence>
<dbReference type="SUPFAM" id="SSF48350">
    <property type="entry name" value="GTPase activation domain, GAP"/>
    <property type="match status" value="1"/>
</dbReference>
<organism evidence="2 3">
    <name type="scientific">Malassezia globosa (strain ATCC MYA-4612 / CBS 7966)</name>
    <name type="common">Dandruff-associated fungus</name>
    <dbReference type="NCBI Taxonomy" id="425265"/>
    <lineage>
        <taxon>Eukaryota</taxon>
        <taxon>Fungi</taxon>
        <taxon>Dikarya</taxon>
        <taxon>Basidiomycota</taxon>
        <taxon>Ustilaginomycotina</taxon>
        <taxon>Malasseziomycetes</taxon>
        <taxon>Malasseziales</taxon>
        <taxon>Malasseziaceae</taxon>
        <taxon>Malassezia</taxon>
    </lineage>
</organism>
<name>A8QA04_MALGO</name>
<dbReference type="OrthoDB" id="775356at2759"/>
<dbReference type="PANTHER" id="PTHR14149">
    <property type="entry name" value="RAS GTPASE-ACTIVATING PROTEIN WITH IQ MOTIF"/>
    <property type="match status" value="1"/>
</dbReference>
<dbReference type="GO" id="GO:0046580">
    <property type="term" value="P:negative regulation of Ras protein signal transduction"/>
    <property type="evidence" value="ECO:0007669"/>
    <property type="project" value="TreeGrafter"/>
</dbReference>
<dbReference type="PANTHER" id="PTHR14149:SF17">
    <property type="entry name" value="GTPASE-ACTIVATING PROTEIN"/>
    <property type="match status" value="1"/>
</dbReference>
<dbReference type="AlphaFoldDB" id="A8QA04"/>
<dbReference type="InterPro" id="IPR001936">
    <property type="entry name" value="RasGAP_dom"/>
</dbReference>
<dbReference type="SMART" id="SM00323">
    <property type="entry name" value="RasGAP"/>
    <property type="match status" value="1"/>
</dbReference>
<dbReference type="GeneID" id="5853414"/>
<proteinExistence type="predicted"/>
<sequence length="656" mass="75093">MRPTNVTSTMVSRNPASENFPLVSSALSPIPFTPNRSLSLQFKGERICDESVQRQLEQRIDLLKHNINSQSKLNFLLESDIRDLDSRIALLIANRMALDEFDYPQVGKNECRCHILDDKRLQLYSILFHILVTEPRHIATLCSLVSLTEMDMFLQTVMFTIYANQCDEYEEHLLLTVFQFVLSTQFKTSHDFSTVMRANTPISRMMSTYTRRGAGQTYLKNVLSRHVHTVLQTPTSLDLDPAHVLHELVREGAISGNPECVTLDHPMVQERIEARSSFLMHIANAVVNDIITSVDLVPYGIRWICKQIKSLTRKKDPDACADVIFSLIGSFFFLRYVNVAIVSPQLYLLNVESGSKHGHRALVLVAKMLQYLVNNPSHEKGCMMRLLKSFTDINRHRLTMFLNSLCNVDDFYGSLEIHHYMALSKSDRRLHISINELFFMHALVKKYLNVLAPDRGTHLGQIIEELGRSPNQLTRNENYTIDLALFSRWETPKHDLASTLMIENNMTSSDILYIETKTLFVEIMRLTSCRTRPTNLSELARNAARSGIKYLEALGRRASTKLNELEELRILHEDIQKDLMIDEIHTDFTCLSQINGLSKLTEDEKNLNSVLNALKEHHAFLQMQLKTYNDYLKNICQASNTLRGTGANSAFGSWSF</sequence>
<dbReference type="PROSITE" id="PS50018">
    <property type="entry name" value="RAS_GTPASE_ACTIV_2"/>
    <property type="match status" value="1"/>
</dbReference>
<dbReference type="Proteomes" id="UP000008837">
    <property type="component" value="Unassembled WGS sequence"/>
</dbReference>
<dbReference type="GO" id="GO:0005096">
    <property type="term" value="F:GTPase activator activity"/>
    <property type="evidence" value="ECO:0007669"/>
    <property type="project" value="TreeGrafter"/>
</dbReference>
<evidence type="ECO:0000313" key="3">
    <source>
        <dbReference type="Proteomes" id="UP000008837"/>
    </source>
</evidence>
<dbReference type="VEuPathDB" id="FungiDB:MGL_3574"/>
<dbReference type="PROSITE" id="PS00509">
    <property type="entry name" value="RAS_GTPASE_ACTIV_1"/>
    <property type="match status" value="1"/>
</dbReference>
<dbReference type="GO" id="GO:0005938">
    <property type="term" value="C:cell cortex"/>
    <property type="evidence" value="ECO:0007669"/>
    <property type="project" value="TreeGrafter"/>
</dbReference>
<comment type="caution">
    <text evidence="2">The sequence shown here is derived from an EMBL/GenBank/DDBJ whole genome shotgun (WGS) entry which is preliminary data.</text>
</comment>
<dbReference type="InterPro" id="IPR000593">
    <property type="entry name" value="RasGAP_C"/>
</dbReference>
<dbReference type="OMA" id="YMELTQK"/>
<dbReference type="Pfam" id="PF03836">
    <property type="entry name" value="RasGAP_C"/>
    <property type="match status" value="1"/>
</dbReference>
<accession>A8QA04</accession>
<dbReference type="InParanoid" id="A8QA04"/>
<dbReference type="KEGG" id="mgl:MGL_3574"/>
<dbReference type="InterPro" id="IPR008936">
    <property type="entry name" value="Rho_GTPase_activation_prot"/>
</dbReference>
<protein>
    <recommendedName>
        <fullName evidence="1">Ras-GAP domain-containing protein</fullName>
    </recommendedName>
</protein>
<dbReference type="EMBL" id="AAYY01000014">
    <property type="protein sequence ID" value="EDP41893.1"/>
    <property type="molecule type" value="Genomic_DNA"/>
</dbReference>
<dbReference type="RefSeq" id="XP_001729107.1">
    <property type="nucleotide sequence ID" value="XM_001729055.1"/>
</dbReference>
<dbReference type="Gene3D" id="1.10.506.10">
    <property type="entry name" value="GTPase Activation - p120gap, domain 1"/>
    <property type="match status" value="1"/>
</dbReference>
<dbReference type="InterPro" id="IPR023152">
    <property type="entry name" value="RasGAP_CS"/>
</dbReference>
<dbReference type="FunCoup" id="A8QA04">
    <property type="interactions" value="1"/>
</dbReference>